<proteinExistence type="inferred from homology"/>
<comment type="caution">
    <text evidence="9">The sequence shown here is derived from an EMBL/GenBank/DDBJ whole genome shotgun (WGS) entry which is preliminary data.</text>
</comment>
<accession>A0AAD3NR07</accession>
<comment type="similarity">
    <text evidence="2">Belongs to the oxygen-dependent FAD-linked oxidoreductase family.</text>
</comment>
<dbReference type="InterPro" id="IPR006094">
    <property type="entry name" value="Oxid_FAD_bind_N"/>
</dbReference>
<dbReference type="Gene3D" id="3.40.462.20">
    <property type="match status" value="1"/>
</dbReference>
<feature type="chain" id="PRO_5042440995" description="FAD-binding PCMH-type domain-containing protein" evidence="7">
    <location>
        <begin position="22"/>
        <end position="519"/>
    </location>
</feature>
<evidence type="ECO:0000256" key="5">
    <source>
        <dbReference type="ARBA" id="ARBA00022827"/>
    </source>
</evidence>
<sequence length="519" mass="57410">MAKFCALLILIIAVCSTSATATLPKNGDGEGLLSCLHASGLTNVTTISSSASEFYSLLNFSAQNLRFTEPQTPRPYVIIIPQSQTQLEKSMVCSIQHGWEIRVRSGGHSYEGLSYTSDVPFVLIDLLKLNKITVDVKSKTAWVQAGATLGEVYSAIANSSPNLAFPAGVCHTVGSGGHIAGGGLSFLSRKYGLAADNVLDALLINASGKVMDKNAMGEDVFWALRGGGGGSWGVVYAWKLQLVSVPTILTAFTVLRTGTDNVTEAVHRWQYVGPQMEEDIFMRVQFFGIKVNDSTTIRASFHGIYLGRQPELLTIMGKVFPELGMVAADCKEMKWVETIGNFDSTNVSQLTNRYYTNKVFFKIKSDFGKTPLPKPALRGLWSIMEEEVSAYAIFSPLGGIMNRIPLTALPFPQRQGTLFDIQYKVTWTNRSEDDHYLEWMRKLYKYMEPYVSHSPRAAYVNYLDLDLGSAFNGSATAEEARAWGDKYFHHNYDRLVKAKTQVDPQNFFRNSQSIPPLAN</sequence>
<dbReference type="Gene3D" id="3.30.43.10">
    <property type="entry name" value="Uridine Diphospho-n-acetylenolpyruvylglucosamine Reductase, domain 2"/>
    <property type="match status" value="1"/>
</dbReference>
<evidence type="ECO:0000256" key="3">
    <source>
        <dbReference type="ARBA" id="ARBA00022630"/>
    </source>
</evidence>
<dbReference type="Pfam" id="PF01565">
    <property type="entry name" value="FAD_binding_4"/>
    <property type="match status" value="1"/>
</dbReference>
<dbReference type="SUPFAM" id="SSF56176">
    <property type="entry name" value="FAD-binding/transporter-associated domain-like"/>
    <property type="match status" value="1"/>
</dbReference>
<dbReference type="Gene3D" id="3.30.465.10">
    <property type="match status" value="1"/>
</dbReference>
<dbReference type="InterPro" id="IPR016167">
    <property type="entry name" value="FAD-bd_PCMH_sub1"/>
</dbReference>
<organism evidence="9 11">
    <name type="scientific">Cryptomeria japonica</name>
    <name type="common">Japanese cedar</name>
    <name type="synonym">Cupressus japonica</name>
    <dbReference type="NCBI Taxonomy" id="3369"/>
    <lineage>
        <taxon>Eukaryota</taxon>
        <taxon>Viridiplantae</taxon>
        <taxon>Streptophyta</taxon>
        <taxon>Embryophyta</taxon>
        <taxon>Tracheophyta</taxon>
        <taxon>Spermatophyta</taxon>
        <taxon>Pinopsida</taxon>
        <taxon>Pinidae</taxon>
        <taxon>Conifers II</taxon>
        <taxon>Cupressales</taxon>
        <taxon>Cupressaceae</taxon>
        <taxon>Cryptomeria</taxon>
    </lineage>
</organism>
<dbReference type="InterPro" id="IPR036318">
    <property type="entry name" value="FAD-bd_PCMH-like_sf"/>
</dbReference>
<dbReference type="EMBL" id="BSEH01000278">
    <property type="protein sequence ID" value="GLJ58101.1"/>
    <property type="molecule type" value="Genomic_DNA"/>
</dbReference>
<dbReference type="EMBL" id="BSEH01001754">
    <property type="protein sequence ID" value="GLJ59828.1"/>
    <property type="molecule type" value="Genomic_DNA"/>
</dbReference>
<dbReference type="AlphaFoldDB" id="A0AAD3NR07"/>
<evidence type="ECO:0000313" key="10">
    <source>
        <dbReference type="EMBL" id="GLJ59828.1"/>
    </source>
</evidence>
<evidence type="ECO:0000313" key="11">
    <source>
        <dbReference type="Proteomes" id="UP001234787"/>
    </source>
</evidence>
<evidence type="ECO:0000256" key="7">
    <source>
        <dbReference type="SAM" id="SignalP"/>
    </source>
</evidence>
<keyword evidence="6" id="KW-0325">Glycoprotein</keyword>
<evidence type="ECO:0000256" key="6">
    <source>
        <dbReference type="ARBA" id="ARBA00023180"/>
    </source>
</evidence>
<reference evidence="9" key="1">
    <citation type="submission" date="2022-12" db="EMBL/GenBank/DDBJ databases">
        <title>Chromosome-Level Genome Assembly of Japanese Cedar (Cryptomeriajaponica D. Don).</title>
        <authorList>
            <person name="Fujino T."/>
            <person name="Yamaguchi K."/>
            <person name="Yokoyama T."/>
            <person name="Hamanaka T."/>
            <person name="Harazono Y."/>
            <person name="Kamada H."/>
            <person name="Kobayashi W."/>
            <person name="Ujino-Ihara T."/>
            <person name="Uchiyama K."/>
            <person name="Matsumoto A."/>
            <person name="Izuno A."/>
            <person name="Tsumura Y."/>
            <person name="Toyoda A."/>
            <person name="Shigenobu S."/>
            <person name="Moriguchi Y."/>
            <person name="Ueno S."/>
            <person name="Kasahara M."/>
        </authorList>
    </citation>
    <scope>NUCLEOTIDE SEQUENCE</scope>
</reference>
<evidence type="ECO:0000259" key="8">
    <source>
        <dbReference type="PROSITE" id="PS51387"/>
    </source>
</evidence>
<dbReference type="InterPro" id="IPR016166">
    <property type="entry name" value="FAD-bd_PCMH"/>
</dbReference>
<dbReference type="GO" id="GO:0016491">
    <property type="term" value="F:oxidoreductase activity"/>
    <property type="evidence" value="ECO:0007669"/>
    <property type="project" value="InterPro"/>
</dbReference>
<evidence type="ECO:0000256" key="1">
    <source>
        <dbReference type="ARBA" id="ARBA00001974"/>
    </source>
</evidence>
<dbReference type="GO" id="GO:0071949">
    <property type="term" value="F:FAD binding"/>
    <property type="evidence" value="ECO:0007669"/>
    <property type="project" value="InterPro"/>
</dbReference>
<evidence type="ECO:0000256" key="4">
    <source>
        <dbReference type="ARBA" id="ARBA00022729"/>
    </source>
</evidence>
<comment type="cofactor">
    <cofactor evidence="1">
        <name>FAD</name>
        <dbReference type="ChEBI" id="CHEBI:57692"/>
    </cofactor>
</comment>
<dbReference type="Pfam" id="PF08031">
    <property type="entry name" value="BBE"/>
    <property type="match status" value="1"/>
</dbReference>
<keyword evidence="11" id="KW-1185">Reference proteome</keyword>
<evidence type="ECO:0000256" key="2">
    <source>
        <dbReference type="ARBA" id="ARBA00005466"/>
    </source>
</evidence>
<gene>
    <name evidence="9" type="ORF">SUGI_1419660</name>
    <name evidence="10" type="ORF">SUGI_1524300</name>
</gene>
<dbReference type="InterPro" id="IPR016169">
    <property type="entry name" value="FAD-bd_PCMH_sub2"/>
</dbReference>
<dbReference type="InterPro" id="IPR012951">
    <property type="entry name" value="BBE"/>
</dbReference>
<keyword evidence="4 7" id="KW-0732">Signal</keyword>
<keyword evidence="3" id="KW-0285">Flavoprotein</keyword>
<name>A0AAD3NR07_CRYJA</name>
<keyword evidence="5" id="KW-0274">FAD</keyword>
<protein>
    <recommendedName>
        <fullName evidence="8">FAD-binding PCMH-type domain-containing protein</fullName>
    </recommendedName>
</protein>
<dbReference type="Proteomes" id="UP001234787">
    <property type="component" value="Unassembled WGS sequence"/>
</dbReference>
<feature type="signal peptide" evidence="7">
    <location>
        <begin position="1"/>
        <end position="21"/>
    </location>
</feature>
<evidence type="ECO:0000313" key="9">
    <source>
        <dbReference type="EMBL" id="GLJ58101.1"/>
    </source>
</evidence>
<dbReference type="PANTHER" id="PTHR32448">
    <property type="entry name" value="OS08G0158400 PROTEIN"/>
    <property type="match status" value="1"/>
</dbReference>
<dbReference type="PROSITE" id="PS51387">
    <property type="entry name" value="FAD_PCMH"/>
    <property type="match status" value="1"/>
</dbReference>
<feature type="domain" description="FAD-binding PCMH-type" evidence="8">
    <location>
        <begin position="71"/>
        <end position="245"/>
    </location>
</feature>